<proteinExistence type="predicted"/>
<gene>
    <name evidence="9" type="ORF">X975_24981</name>
</gene>
<evidence type="ECO:0000313" key="10">
    <source>
        <dbReference type="Proteomes" id="UP000054359"/>
    </source>
</evidence>
<feature type="domain" description="PDZ" evidence="8">
    <location>
        <begin position="425"/>
        <end position="495"/>
    </location>
</feature>
<dbReference type="InterPro" id="IPR001478">
    <property type="entry name" value="PDZ"/>
</dbReference>
<feature type="compositionally biased region" description="Low complexity" evidence="6">
    <location>
        <begin position="64"/>
        <end position="82"/>
    </location>
</feature>
<evidence type="ECO:0000256" key="1">
    <source>
        <dbReference type="ARBA" id="ARBA00022723"/>
    </source>
</evidence>
<feature type="compositionally biased region" description="Pro residues" evidence="6">
    <location>
        <begin position="1140"/>
        <end position="1151"/>
    </location>
</feature>
<dbReference type="CDD" id="cd08368">
    <property type="entry name" value="LIM"/>
    <property type="match status" value="1"/>
</dbReference>
<feature type="region of interest" description="Disordered" evidence="6">
    <location>
        <begin position="1"/>
        <end position="112"/>
    </location>
</feature>
<dbReference type="InterPro" id="IPR001781">
    <property type="entry name" value="Znf_LIM"/>
</dbReference>
<feature type="coiled-coil region" evidence="5">
    <location>
        <begin position="141"/>
        <end position="168"/>
    </location>
</feature>
<dbReference type="PANTHER" id="PTHR46767:SF2">
    <property type="entry name" value="LIM DOMAIN 7B"/>
    <property type="match status" value="1"/>
</dbReference>
<feature type="compositionally biased region" description="Polar residues" evidence="6">
    <location>
        <begin position="38"/>
        <end position="55"/>
    </location>
</feature>
<dbReference type="SUPFAM" id="SSF50156">
    <property type="entry name" value="PDZ domain-like"/>
    <property type="match status" value="1"/>
</dbReference>
<sequence length="1530" mass="171659">MPGSTTLFRATTDNEIVNSPQQNMMPSRQPPPVAPRTPSVTLQSWQSATSGGDSSFSDERHIRSASMDSLESSGSSSSGCGSVANHRSADSNTGEYIPTRTVGKAPKLPSHNPLQFVKVQSPLYKKAEQQIKLTKEVKITREALKEGEEEWQSNLDNWKSRRRKISEKVIQRAEEMRQIEAEEQLRQEQLLLQQKKIKKFSEIVEKRSSSRNYNLDFYIGQGDDSGLGGTPEPDETIDCQNSILRSDTSEGMTSEAESVDSDIQKSEKVSDKNPPKVPAKPHSWLKKELLNNVLDNNQSPSQNELFQHCLSKKDLSTADNISSAEPSDIEGHAGDTETVSSEEDNSYCRHSVNIDSELDSLCDVNNRTDLVDSASDLSQDSCNGLEKGNCKINDLSEPQETEKCKSVMMEETNIKNTDEEELSFKICIKQGDNKGFGFTLKGGKDQGCPPYLDHVTKGGPADRTGLKEGDKIISLNGELTAGYSHASLIFSIKQAIYTGILDVVICRPTKKVNQSSEMKTKHSTKVSAFAEKLALFSTANNMHTSSAEDPKVVSAKPDEIKRESLVLRRRSAFENGKTENSVIINRRSSCVTQTANSLQNENSSEKRLSADLTQTQPFIQENGVAKKGRPPPIPVKPKIKYRAFLNEQHKSEVASEENNSSSTNNSLHRQENHGVEPFKGCDHTSFQEFSSNENINESFVMSSKLETEINSNILDKNGEDDAILQNEQTVAAVSSFKDSNEIITQDSVHFNSDGQIQILQGHNFNFCESEVPEKVTENISMAETKECNINSAPVPENNLTYEGFGDFSYANSDVTYFASESLYEQSNLITGVISEPSIKNEHNLEILMKKSDLQNSVKEITFMESEIVDCADTPCHFAVEDSQLNDDLLYSSACYNVCNTAECDNSVKNDQFYEENRNTAILDNSDGTENMSSPLCLPLEKIDEDDVISASTTTSSETPDTETVIETAPSNFSPLPNDESNGEDSAEQMNVLEVQMDQNAENVTNPENSWNQNDVNEVPQSSQIQSNNSEYFENELLNEALNYSPDKEDEHKYIIKGSEDDEYCRELDESIDQITSLDVIDEIEQRLMHQLEQEEGPFELQENEDGLQAQLEQDISKQWLYFTDEVELLEDLTPRKLEPPSEPPPPPPPPEMDISERKAVSVARTNSTKRIKKELWRRRSDFLGLDSPEGVDVDNIPPPPPGLEEILKQEREQSQWLEKRLSLAETEDSVFYSNECVSQIPEDFSLSDYNPEYFVEEREDNSEIATTDAENGHWKENYEDQSFFDASYETQYPSSGVFTGSVPDESSKLTESPQHKAKQNIQDLGAAPKAKIMDSNKWITEKVAPVSRKSIEPVFRQSNYNQNYWLAQDGELKQSLQYANTHTERRYSMPPPSTNHHPDVTVRTWGDREYEFQQQRPRSAVWNKTSNGGDLYGLYSQTEKQDVLRTRSLDSHRDMNCDTNILESEVHSCSCCGKGLCEGSAMGIEALRLYFHIECFRCCICHTQLGNGSCGTDVQVKNNQLYCPNCFTVD</sequence>
<dbReference type="GO" id="GO:0030155">
    <property type="term" value="P:regulation of cell adhesion"/>
    <property type="evidence" value="ECO:0007669"/>
    <property type="project" value="InterPro"/>
</dbReference>
<dbReference type="OrthoDB" id="15627at2759"/>
<dbReference type="InterPro" id="IPR029978">
    <property type="entry name" value="LMO-7"/>
</dbReference>
<feature type="compositionally biased region" description="Basic and acidic residues" evidence="6">
    <location>
        <begin position="668"/>
        <end position="679"/>
    </location>
</feature>
<dbReference type="InterPro" id="IPR031865">
    <property type="entry name" value="DUF4757"/>
</dbReference>
<evidence type="ECO:0000259" key="8">
    <source>
        <dbReference type="PROSITE" id="PS50106"/>
    </source>
</evidence>
<feature type="compositionally biased region" description="Polar residues" evidence="6">
    <location>
        <begin position="1"/>
        <end position="26"/>
    </location>
</feature>
<evidence type="ECO:0000256" key="5">
    <source>
        <dbReference type="SAM" id="Coils"/>
    </source>
</evidence>
<dbReference type="PROSITE" id="PS50106">
    <property type="entry name" value="PDZ"/>
    <property type="match status" value="1"/>
</dbReference>
<dbReference type="Gene3D" id="2.30.42.10">
    <property type="match status" value="1"/>
</dbReference>
<keyword evidence="10" id="KW-1185">Reference proteome</keyword>
<accession>A0A087UV14</accession>
<dbReference type="CDD" id="cd00136">
    <property type="entry name" value="PDZ_canonical"/>
    <property type="match status" value="1"/>
</dbReference>
<dbReference type="GO" id="GO:0023051">
    <property type="term" value="P:regulation of signaling"/>
    <property type="evidence" value="ECO:0007669"/>
    <property type="project" value="InterPro"/>
</dbReference>
<evidence type="ECO:0000313" key="9">
    <source>
        <dbReference type="EMBL" id="KFM81203.1"/>
    </source>
</evidence>
<organism evidence="9 10">
    <name type="scientific">Stegodyphus mimosarum</name>
    <name type="common">African social velvet spider</name>
    <dbReference type="NCBI Taxonomy" id="407821"/>
    <lineage>
        <taxon>Eukaryota</taxon>
        <taxon>Metazoa</taxon>
        <taxon>Ecdysozoa</taxon>
        <taxon>Arthropoda</taxon>
        <taxon>Chelicerata</taxon>
        <taxon>Arachnida</taxon>
        <taxon>Araneae</taxon>
        <taxon>Araneomorphae</taxon>
        <taxon>Entelegynae</taxon>
        <taxon>Eresoidea</taxon>
        <taxon>Eresidae</taxon>
        <taxon>Stegodyphus</taxon>
    </lineage>
</organism>
<feature type="region of interest" description="Disordered" evidence="6">
    <location>
        <begin position="246"/>
        <end position="281"/>
    </location>
</feature>
<dbReference type="SMART" id="SM00132">
    <property type="entry name" value="LIM"/>
    <property type="match status" value="1"/>
</dbReference>
<dbReference type="SMART" id="SM00228">
    <property type="entry name" value="PDZ"/>
    <property type="match status" value="1"/>
</dbReference>
<feature type="region of interest" description="Disordered" evidence="6">
    <location>
        <begin position="649"/>
        <end position="679"/>
    </location>
</feature>
<dbReference type="Pfam" id="PF00412">
    <property type="entry name" value="LIM"/>
    <property type="match status" value="1"/>
</dbReference>
<feature type="domain" description="LIM zinc-binding" evidence="7">
    <location>
        <begin position="1467"/>
        <end position="1530"/>
    </location>
</feature>
<dbReference type="STRING" id="407821.A0A087UV14"/>
<evidence type="ECO:0000256" key="6">
    <source>
        <dbReference type="SAM" id="MobiDB-lite"/>
    </source>
</evidence>
<feature type="region of interest" description="Disordered" evidence="6">
    <location>
        <begin position="948"/>
        <end position="985"/>
    </location>
</feature>
<feature type="region of interest" description="Disordered" evidence="6">
    <location>
        <begin position="1134"/>
        <end position="1155"/>
    </location>
</feature>
<dbReference type="Gene3D" id="2.10.110.10">
    <property type="entry name" value="Cysteine Rich Protein"/>
    <property type="match status" value="1"/>
</dbReference>
<dbReference type="GO" id="GO:0046872">
    <property type="term" value="F:metal ion binding"/>
    <property type="evidence" value="ECO:0007669"/>
    <property type="project" value="UniProtKB-KW"/>
</dbReference>
<dbReference type="Pfam" id="PF00595">
    <property type="entry name" value="PDZ"/>
    <property type="match status" value="1"/>
</dbReference>
<dbReference type="Proteomes" id="UP000054359">
    <property type="component" value="Unassembled WGS sequence"/>
</dbReference>
<dbReference type="Pfam" id="PF15949">
    <property type="entry name" value="DUF4757"/>
    <property type="match status" value="1"/>
</dbReference>
<keyword evidence="2 4" id="KW-0862">Zinc</keyword>
<dbReference type="PROSITE" id="PS00478">
    <property type="entry name" value="LIM_DOMAIN_1"/>
    <property type="match status" value="1"/>
</dbReference>
<keyword evidence="1 4" id="KW-0479">Metal-binding</keyword>
<dbReference type="OMA" id="CNINSAP"/>
<dbReference type="PROSITE" id="PS50023">
    <property type="entry name" value="LIM_DOMAIN_2"/>
    <property type="match status" value="1"/>
</dbReference>
<evidence type="ECO:0000256" key="2">
    <source>
        <dbReference type="ARBA" id="ARBA00022833"/>
    </source>
</evidence>
<dbReference type="EMBL" id="KK121779">
    <property type="protein sequence ID" value="KFM81203.1"/>
    <property type="molecule type" value="Genomic_DNA"/>
</dbReference>
<feature type="region of interest" description="Disordered" evidence="6">
    <location>
        <begin position="1298"/>
        <end position="1319"/>
    </location>
</feature>
<name>A0A087UV14_STEMI</name>
<evidence type="ECO:0000259" key="7">
    <source>
        <dbReference type="PROSITE" id="PS50023"/>
    </source>
</evidence>
<keyword evidence="3 4" id="KW-0440">LIM domain</keyword>
<feature type="compositionally biased region" description="Basic and acidic residues" evidence="6">
    <location>
        <begin position="262"/>
        <end position="274"/>
    </location>
</feature>
<feature type="compositionally biased region" description="Low complexity" evidence="6">
    <location>
        <begin position="949"/>
        <end position="962"/>
    </location>
</feature>
<keyword evidence="5" id="KW-0175">Coiled coil</keyword>
<feature type="compositionally biased region" description="Low complexity" evidence="6">
    <location>
        <begin position="656"/>
        <end position="666"/>
    </location>
</feature>
<reference evidence="9 10" key="1">
    <citation type="submission" date="2013-11" db="EMBL/GenBank/DDBJ databases">
        <title>Genome sequencing of Stegodyphus mimosarum.</title>
        <authorList>
            <person name="Bechsgaard J."/>
        </authorList>
    </citation>
    <scope>NUCLEOTIDE SEQUENCE [LARGE SCALE GENOMIC DNA]</scope>
</reference>
<feature type="compositionally biased region" description="Polar residues" evidence="6">
    <location>
        <begin position="246"/>
        <end position="256"/>
    </location>
</feature>
<feature type="region of interest" description="Disordered" evidence="6">
    <location>
        <begin position="317"/>
        <end position="345"/>
    </location>
</feature>
<evidence type="ECO:0000256" key="3">
    <source>
        <dbReference type="ARBA" id="ARBA00023038"/>
    </source>
</evidence>
<evidence type="ECO:0000256" key="4">
    <source>
        <dbReference type="PROSITE-ProRule" id="PRU00125"/>
    </source>
</evidence>
<protein>
    <submittedName>
        <fullName evidence="9">LIM and calponin domains-containing protein 1</fullName>
    </submittedName>
</protein>
<feature type="non-terminal residue" evidence="9">
    <location>
        <position position="1530"/>
    </location>
</feature>
<dbReference type="PANTHER" id="PTHR46767">
    <property type="entry name" value="LIM DOMAIN ONLY PROTEIN 7"/>
    <property type="match status" value="1"/>
</dbReference>
<dbReference type="InterPro" id="IPR036034">
    <property type="entry name" value="PDZ_sf"/>
</dbReference>